<evidence type="ECO:0000313" key="3">
    <source>
        <dbReference type="Proteomes" id="UP000199203"/>
    </source>
</evidence>
<comment type="similarity">
    <text evidence="1">Belongs to the outer membrane factor (OMF) (TC 1.B.17) family.</text>
</comment>
<dbReference type="PANTHER" id="PTHR30203:SF23">
    <property type="entry name" value="OUTER MEMBRANE EFFLUX PROTEIN"/>
    <property type="match status" value="1"/>
</dbReference>
<dbReference type="STRING" id="454006.SAMN05421825_2757"/>
<gene>
    <name evidence="2" type="ORF">SAMN05421825_2757</name>
</gene>
<dbReference type="Proteomes" id="UP000199203">
    <property type="component" value="Unassembled WGS sequence"/>
</dbReference>
<organism evidence="2 3">
    <name type="scientific">Epilithonimonas hungarica</name>
    <dbReference type="NCBI Taxonomy" id="454006"/>
    <lineage>
        <taxon>Bacteria</taxon>
        <taxon>Pseudomonadati</taxon>
        <taxon>Bacteroidota</taxon>
        <taxon>Flavobacteriia</taxon>
        <taxon>Flavobacteriales</taxon>
        <taxon>Weeksellaceae</taxon>
        <taxon>Chryseobacterium group</taxon>
        <taxon>Epilithonimonas</taxon>
    </lineage>
</organism>
<protein>
    <submittedName>
        <fullName evidence="2">Outer membrane protein, cobalt-zinc-cadmium efflux system</fullName>
    </submittedName>
</protein>
<dbReference type="InterPro" id="IPR010131">
    <property type="entry name" value="MdtP/NodT-like"/>
</dbReference>
<proteinExistence type="inferred from homology"/>
<dbReference type="EMBL" id="FNBH01000003">
    <property type="protein sequence ID" value="SDG13428.1"/>
    <property type="molecule type" value="Genomic_DNA"/>
</dbReference>
<dbReference type="InterPro" id="IPR003423">
    <property type="entry name" value="OMP_efflux"/>
</dbReference>
<keyword evidence="3" id="KW-1185">Reference proteome</keyword>
<dbReference type="SUPFAM" id="SSF56954">
    <property type="entry name" value="Outer membrane efflux proteins (OEP)"/>
    <property type="match status" value="1"/>
</dbReference>
<dbReference type="AlphaFoldDB" id="A0A1G7RRI5"/>
<dbReference type="Gene3D" id="1.20.1600.10">
    <property type="entry name" value="Outer membrane efflux proteins (OEP)"/>
    <property type="match status" value="1"/>
</dbReference>
<dbReference type="Pfam" id="PF02321">
    <property type="entry name" value="OEP"/>
    <property type="match status" value="2"/>
</dbReference>
<dbReference type="PANTHER" id="PTHR30203">
    <property type="entry name" value="OUTER MEMBRANE CATION EFFLUX PROTEIN"/>
    <property type="match status" value="1"/>
</dbReference>
<accession>A0A1G7RRI5</accession>
<name>A0A1G7RRI5_9FLAO</name>
<evidence type="ECO:0000256" key="1">
    <source>
        <dbReference type="ARBA" id="ARBA00007613"/>
    </source>
</evidence>
<reference evidence="3" key="1">
    <citation type="submission" date="2016-10" db="EMBL/GenBank/DDBJ databases">
        <authorList>
            <person name="Varghese N."/>
            <person name="Submissions S."/>
        </authorList>
    </citation>
    <scope>NUCLEOTIDE SEQUENCE [LARGE SCALE GENOMIC DNA]</scope>
    <source>
        <strain evidence="3">DSM 19684</strain>
    </source>
</reference>
<sequence length="423" mass="48774">MQNQNEIRMNKITTLVLSVSAFVCLSGQQQMSLQDCELAFQKNNLQLLAAQYNINMADADIIQAKIWELPQISGYVNAVNPQDKKVFDVGRAKGAEITQLIYLGGKKKNEIQFAKSNKELSQLQFNQLLVDLRSQLRETYYNLVYEQKKQISIDGQLKYMNELLAAYKIQTDKGNISLKDFVRLQSIVIQLNNDRIEINNNILGFQQNMKVLTGSSERIIPSLSKPEENEILVSQPFGDLEILQEKALANNADYLYNLKLIDNSKLYAQWQKSLNTPNLNLGAEYDQASGTFNNEINLKVGIPIPLWKVNKGNVEKAKYAIQQNEKNSEYQKLNLQTQVESAYQTWKNQYDQYFELKPIDLENLETVYNGILKNFRSGNVSLIDFTDFMESYRQTVLQVYEMKKQIMISAEQLNQLVQTKIFY</sequence>
<evidence type="ECO:0000313" key="2">
    <source>
        <dbReference type="EMBL" id="SDG13428.1"/>
    </source>
</evidence>
<dbReference type="GO" id="GO:0015562">
    <property type="term" value="F:efflux transmembrane transporter activity"/>
    <property type="evidence" value="ECO:0007669"/>
    <property type="project" value="InterPro"/>
</dbReference>